<keyword evidence="8" id="KW-1185">Reference proteome</keyword>
<dbReference type="PANTHER" id="PTHR11113:SF14">
    <property type="entry name" value="N-ACETYLGLUCOSAMINE-6-PHOSPHATE DEACETYLASE"/>
    <property type="match status" value="1"/>
</dbReference>
<comment type="similarity">
    <text evidence="1 5">Belongs to the metallo-dependent hydrolases superfamily. NagA family.</text>
</comment>
<protein>
    <submittedName>
        <fullName evidence="7">N-acetylglucosamine-6-phosphate deacetylase</fullName>
        <ecNumber evidence="7">3.5.1.25</ecNumber>
    </submittedName>
</protein>
<dbReference type="InterPro" id="IPR032466">
    <property type="entry name" value="Metal_Hydrolase"/>
</dbReference>
<dbReference type="SUPFAM" id="SSF51338">
    <property type="entry name" value="Composite domain of metallo-dependent hydrolases"/>
    <property type="match status" value="1"/>
</dbReference>
<dbReference type="Gene3D" id="3.20.20.140">
    <property type="entry name" value="Metal-dependent hydrolases"/>
    <property type="match status" value="1"/>
</dbReference>
<keyword evidence="4 5" id="KW-0119">Carbohydrate metabolism</keyword>
<dbReference type="NCBIfam" id="TIGR00221">
    <property type="entry name" value="nagA"/>
    <property type="match status" value="1"/>
</dbReference>
<dbReference type="Pfam" id="PF01979">
    <property type="entry name" value="Amidohydro_1"/>
    <property type="match status" value="1"/>
</dbReference>
<sequence>MSMRALVGAGIFDGARLLAHHAVLIGDGAPRVIPEVGLPRYCQRIALEGGTLMPGFVDLQVNGGGGVMFNDNPSVETLRIMSEAHRGLGTRAFLPTLITDTPAIVRAAIDTVAEAIACGVPGVVGLHLEGPHLSVARKGAHEGALIRPMQDADLEELVAAAALLPNLMVTVAPEAVTDAQISTLAAAGVIVSLGHSDTEYESAMAAFGAGARCATHLFNAMSQMGSRTPGLVGAALDCGAAHAGLIADGIHVHPASIRAALGAKQGPGQIFLVTDAMACAGSEIAAFTLNGRRIERADGRLQLADGTLAGADLSMARALQVMIENVGEAPAKALARATSIPAGVLRDARGAGRWPEDIGGLIHLRADYSVTAASDLL</sequence>
<accession>A0ABV3RQY0</accession>
<dbReference type="GO" id="GO:0008448">
    <property type="term" value="F:N-acetylglucosamine-6-phosphate deacetylase activity"/>
    <property type="evidence" value="ECO:0007669"/>
    <property type="project" value="UniProtKB-EC"/>
</dbReference>
<dbReference type="SUPFAM" id="SSF51556">
    <property type="entry name" value="Metallo-dependent hydrolases"/>
    <property type="match status" value="1"/>
</dbReference>
<dbReference type="RefSeq" id="WP_367878776.1">
    <property type="nucleotide sequence ID" value="NZ_JBFNXX010000012.1"/>
</dbReference>
<gene>
    <name evidence="7" type="primary">nagA</name>
    <name evidence="7" type="ORF">AB2B41_15795</name>
</gene>
<dbReference type="InterPro" id="IPR006680">
    <property type="entry name" value="Amidohydro-rel"/>
</dbReference>
<organism evidence="7 8">
    <name type="scientific">Sulfitobacter sediminis</name>
    <dbReference type="NCBI Taxonomy" id="3234186"/>
    <lineage>
        <taxon>Bacteria</taxon>
        <taxon>Pseudomonadati</taxon>
        <taxon>Pseudomonadota</taxon>
        <taxon>Alphaproteobacteria</taxon>
        <taxon>Rhodobacterales</taxon>
        <taxon>Roseobacteraceae</taxon>
        <taxon>Sulfitobacter</taxon>
    </lineage>
</organism>
<keyword evidence="2" id="KW-0479">Metal-binding</keyword>
<dbReference type="InterPro" id="IPR011059">
    <property type="entry name" value="Metal-dep_hydrolase_composite"/>
</dbReference>
<evidence type="ECO:0000256" key="5">
    <source>
        <dbReference type="PIRNR" id="PIRNR038994"/>
    </source>
</evidence>
<dbReference type="Proteomes" id="UP001556098">
    <property type="component" value="Unassembled WGS sequence"/>
</dbReference>
<name>A0ABV3RQY0_9RHOB</name>
<evidence type="ECO:0000256" key="3">
    <source>
        <dbReference type="ARBA" id="ARBA00022801"/>
    </source>
</evidence>
<feature type="domain" description="Amidohydrolase-related" evidence="6">
    <location>
        <begin position="51"/>
        <end position="344"/>
    </location>
</feature>
<dbReference type="PIRSF" id="PIRSF038994">
    <property type="entry name" value="NagA"/>
    <property type="match status" value="1"/>
</dbReference>
<evidence type="ECO:0000256" key="2">
    <source>
        <dbReference type="ARBA" id="ARBA00022723"/>
    </source>
</evidence>
<keyword evidence="3 5" id="KW-0378">Hydrolase</keyword>
<evidence type="ECO:0000313" key="7">
    <source>
        <dbReference type="EMBL" id="MEW9921076.1"/>
    </source>
</evidence>
<dbReference type="PANTHER" id="PTHR11113">
    <property type="entry name" value="N-ACETYLGLUCOSAMINE-6-PHOSPHATE DEACETYLASE"/>
    <property type="match status" value="1"/>
</dbReference>
<reference evidence="7 8" key="1">
    <citation type="submission" date="2024-07" db="EMBL/GenBank/DDBJ databases">
        <title>Marimonas sp.nov., isolated from tidal-flat sediment.</title>
        <authorList>
            <person name="Jayan J.N."/>
            <person name="Lee S.S."/>
        </authorList>
    </citation>
    <scope>NUCLEOTIDE SEQUENCE [LARGE SCALE GENOMIC DNA]</scope>
    <source>
        <strain evidence="7 8">MJW-29</strain>
    </source>
</reference>
<proteinExistence type="inferred from homology"/>
<dbReference type="EC" id="3.5.1.25" evidence="7"/>
<dbReference type="InterPro" id="IPR003764">
    <property type="entry name" value="GlcNAc_6-P_deAcase"/>
</dbReference>
<comment type="caution">
    <text evidence="7">The sequence shown here is derived from an EMBL/GenBank/DDBJ whole genome shotgun (WGS) entry which is preliminary data.</text>
</comment>
<evidence type="ECO:0000256" key="1">
    <source>
        <dbReference type="ARBA" id="ARBA00010716"/>
    </source>
</evidence>
<evidence type="ECO:0000256" key="4">
    <source>
        <dbReference type="ARBA" id="ARBA00023277"/>
    </source>
</evidence>
<evidence type="ECO:0000313" key="8">
    <source>
        <dbReference type="Proteomes" id="UP001556098"/>
    </source>
</evidence>
<dbReference type="Gene3D" id="2.30.40.10">
    <property type="entry name" value="Urease, subunit C, domain 1"/>
    <property type="match status" value="1"/>
</dbReference>
<evidence type="ECO:0000259" key="6">
    <source>
        <dbReference type="Pfam" id="PF01979"/>
    </source>
</evidence>
<dbReference type="EMBL" id="JBFNXX010000012">
    <property type="protein sequence ID" value="MEW9921076.1"/>
    <property type="molecule type" value="Genomic_DNA"/>
</dbReference>